<gene>
    <name evidence="1" type="ORF">GCM10010981_19370</name>
</gene>
<evidence type="ECO:0000313" key="1">
    <source>
        <dbReference type="EMBL" id="GGA30486.1"/>
    </source>
</evidence>
<accession>A0ABQ1FUL5</accession>
<name>A0ABQ1FUL5_9GAMM</name>
<dbReference type="EMBL" id="BMJA01000001">
    <property type="protein sequence ID" value="GGA30486.1"/>
    <property type="molecule type" value="Genomic_DNA"/>
</dbReference>
<keyword evidence="2" id="KW-1185">Reference proteome</keyword>
<reference evidence="2" key="1">
    <citation type="journal article" date="2019" name="Int. J. Syst. Evol. Microbiol.">
        <title>The Global Catalogue of Microorganisms (GCM) 10K type strain sequencing project: providing services to taxonomists for standard genome sequencing and annotation.</title>
        <authorList>
            <consortium name="The Broad Institute Genomics Platform"/>
            <consortium name="The Broad Institute Genome Sequencing Center for Infectious Disease"/>
            <person name="Wu L."/>
            <person name="Ma J."/>
        </authorList>
    </citation>
    <scope>NUCLEOTIDE SEQUENCE [LARGE SCALE GENOMIC DNA]</scope>
    <source>
        <strain evidence="2">CGMCC 1.15439</strain>
    </source>
</reference>
<evidence type="ECO:0000313" key="2">
    <source>
        <dbReference type="Proteomes" id="UP000620046"/>
    </source>
</evidence>
<sequence length="65" mass="7318">MSRRLTRIKDVGSRINPIHSSVFGLARYFGGDAASWLAMQATYDLKTLPTLDDIMRRVIPRTSHG</sequence>
<protein>
    <recommendedName>
        <fullName evidence="3">Addiction module antidote protein, HigA family</fullName>
    </recommendedName>
</protein>
<proteinExistence type="predicted"/>
<organism evidence="1 2">
    <name type="scientific">Dyella nitratireducens</name>
    <dbReference type="NCBI Taxonomy" id="1849580"/>
    <lineage>
        <taxon>Bacteria</taxon>
        <taxon>Pseudomonadati</taxon>
        <taxon>Pseudomonadota</taxon>
        <taxon>Gammaproteobacteria</taxon>
        <taxon>Lysobacterales</taxon>
        <taxon>Rhodanobacteraceae</taxon>
        <taxon>Dyella</taxon>
    </lineage>
</organism>
<evidence type="ECO:0008006" key="3">
    <source>
        <dbReference type="Google" id="ProtNLM"/>
    </source>
</evidence>
<dbReference type="Proteomes" id="UP000620046">
    <property type="component" value="Unassembled WGS sequence"/>
</dbReference>
<comment type="caution">
    <text evidence="1">The sequence shown here is derived from an EMBL/GenBank/DDBJ whole genome shotgun (WGS) entry which is preliminary data.</text>
</comment>